<sequence>MDRSPANLLPSRASSILELLGAARHPQFNDLAAQCGLIGSVEIPSLCESSVSLSRNLRILTFMALLVLFMSSLRDFRRLPSDLAAPVHTMRPYWMSFRCSHPRTI</sequence>
<dbReference type="EMBL" id="LUEZ02000121">
    <property type="protein sequence ID" value="RDB16997.1"/>
    <property type="molecule type" value="Genomic_DNA"/>
</dbReference>
<protein>
    <submittedName>
        <fullName evidence="1">Uncharacterized protein</fullName>
    </submittedName>
</protein>
<comment type="caution">
    <text evidence="1">The sequence shown here is derived from an EMBL/GenBank/DDBJ whole genome shotgun (WGS) entry which is preliminary data.</text>
</comment>
<reference evidence="1" key="1">
    <citation type="submission" date="2018-04" db="EMBL/GenBank/DDBJ databases">
        <title>Whole genome sequencing of Hypsizygus marmoreus.</title>
        <authorList>
            <person name="Choi I.-G."/>
            <person name="Min B."/>
            <person name="Kim J.-G."/>
            <person name="Kim S."/>
            <person name="Oh Y.-L."/>
            <person name="Kong W.-S."/>
            <person name="Park H."/>
            <person name="Jeong J."/>
            <person name="Song E.-S."/>
        </authorList>
    </citation>
    <scope>NUCLEOTIDE SEQUENCE [LARGE SCALE GENOMIC DNA]</scope>
    <source>
        <strain evidence="1">51987-8</strain>
    </source>
</reference>
<gene>
    <name evidence="1" type="ORF">Hypma_002338</name>
</gene>
<name>A0A369J8R2_HYPMA</name>
<proteinExistence type="predicted"/>
<evidence type="ECO:0000313" key="2">
    <source>
        <dbReference type="Proteomes" id="UP000076154"/>
    </source>
</evidence>
<dbReference type="InParanoid" id="A0A369J8R2"/>
<evidence type="ECO:0000313" key="1">
    <source>
        <dbReference type="EMBL" id="RDB16997.1"/>
    </source>
</evidence>
<dbReference type="Proteomes" id="UP000076154">
    <property type="component" value="Unassembled WGS sequence"/>
</dbReference>
<dbReference type="AlphaFoldDB" id="A0A369J8R2"/>
<organism evidence="1 2">
    <name type="scientific">Hypsizygus marmoreus</name>
    <name type="common">White beech mushroom</name>
    <name type="synonym">Agaricus marmoreus</name>
    <dbReference type="NCBI Taxonomy" id="39966"/>
    <lineage>
        <taxon>Eukaryota</taxon>
        <taxon>Fungi</taxon>
        <taxon>Dikarya</taxon>
        <taxon>Basidiomycota</taxon>
        <taxon>Agaricomycotina</taxon>
        <taxon>Agaricomycetes</taxon>
        <taxon>Agaricomycetidae</taxon>
        <taxon>Agaricales</taxon>
        <taxon>Tricholomatineae</taxon>
        <taxon>Lyophyllaceae</taxon>
        <taxon>Hypsizygus</taxon>
    </lineage>
</organism>
<accession>A0A369J8R2</accession>
<keyword evidence="2" id="KW-1185">Reference proteome</keyword>